<name>A0A814NTL4_9BILA</name>
<evidence type="ECO:0000259" key="1">
    <source>
        <dbReference type="Pfam" id="PF02214"/>
    </source>
</evidence>
<gene>
    <name evidence="2" type="ORF">OXX778_LOCUS21021</name>
</gene>
<keyword evidence="3" id="KW-1185">Reference proteome</keyword>
<dbReference type="PANTHER" id="PTHR11145:SF8">
    <property type="entry name" value="RE57120P"/>
    <property type="match status" value="1"/>
</dbReference>
<comment type="caution">
    <text evidence="2">The sequence shown here is derived from an EMBL/GenBank/DDBJ whole genome shotgun (WGS) entry which is preliminary data.</text>
</comment>
<dbReference type="Gene3D" id="3.30.710.10">
    <property type="entry name" value="Potassium Channel Kv1.1, Chain A"/>
    <property type="match status" value="1"/>
</dbReference>
<dbReference type="InterPro" id="IPR003131">
    <property type="entry name" value="T1-type_BTB"/>
</dbReference>
<accession>A0A814NTL4</accession>
<sequence>MSDSVKEILNSFEEKIKILNDDCTILTTSANKLINKIKIDESTNEKMLKAIQKYETIELDIVKLNIGGSRHSVLKSTLTQNIKDKNGKNYPSHMFQLIINGSIKCNYDDSKAIFIDRNPKYFPYILEYLRKVSHN</sequence>
<dbReference type="Proteomes" id="UP000663879">
    <property type="component" value="Unassembled WGS sequence"/>
</dbReference>
<dbReference type="PANTHER" id="PTHR11145">
    <property type="entry name" value="BTB/POZ DOMAIN-CONTAINING ADAPTER FOR CUL3-MEDIATED RHOA DEGRADATION PROTEIN FAMILY MEMBER"/>
    <property type="match status" value="1"/>
</dbReference>
<dbReference type="OrthoDB" id="2414723at2759"/>
<feature type="non-terminal residue" evidence="2">
    <location>
        <position position="135"/>
    </location>
</feature>
<dbReference type="InterPro" id="IPR011333">
    <property type="entry name" value="SKP1/BTB/POZ_sf"/>
</dbReference>
<organism evidence="2 3">
    <name type="scientific">Brachionus calyciflorus</name>
    <dbReference type="NCBI Taxonomy" id="104777"/>
    <lineage>
        <taxon>Eukaryota</taxon>
        <taxon>Metazoa</taxon>
        <taxon>Spiralia</taxon>
        <taxon>Gnathifera</taxon>
        <taxon>Rotifera</taxon>
        <taxon>Eurotatoria</taxon>
        <taxon>Monogononta</taxon>
        <taxon>Pseudotrocha</taxon>
        <taxon>Ploima</taxon>
        <taxon>Brachionidae</taxon>
        <taxon>Brachionus</taxon>
    </lineage>
</organism>
<protein>
    <recommendedName>
        <fullName evidence="1">Potassium channel tetramerisation-type BTB domain-containing protein</fullName>
    </recommendedName>
</protein>
<dbReference type="CDD" id="cd18316">
    <property type="entry name" value="BTB_POZ_KCTD-like"/>
    <property type="match status" value="1"/>
</dbReference>
<feature type="domain" description="Potassium channel tetramerisation-type BTB" evidence="1">
    <location>
        <begin position="62"/>
        <end position="131"/>
    </location>
</feature>
<dbReference type="EMBL" id="CAJNOC010007406">
    <property type="protein sequence ID" value="CAF1098376.1"/>
    <property type="molecule type" value="Genomic_DNA"/>
</dbReference>
<reference evidence="2" key="1">
    <citation type="submission" date="2021-02" db="EMBL/GenBank/DDBJ databases">
        <authorList>
            <person name="Nowell W R."/>
        </authorList>
    </citation>
    <scope>NUCLEOTIDE SEQUENCE</scope>
    <source>
        <strain evidence="2">Ploen Becks lab</strain>
    </source>
</reference>
<dbReference type="SUPFAM" id="SSF54695">
    <property type="entry name" value="POZ domain"/>
    <property type="match status" value="1"/>
</dbReference>
<dbReference type="GO" id="GO:0051260">
    <property type="term" value="P:protein homooligomerization"/>
    <property type="evidence" value="ECO:0007669"/>
    <property type="project" value="InterPro"/>
</dbReference>
<dbReference type="InterPro" id="IPR045068">
    <property type="entry name" value="BACURD1-3"/>
</dbReference>
<evidence type="ECO:0000313" key="2">
    <source>
        <dbReference type="EMBL" id="CAF1098376.1"/>
    </source>
</evidence>
<evidence type="ECO:0000313" key="3">
    <source>
        <dbReference type="Proteomes" id="UP000663879"/>
    </source>
</evidence>
<proteinExistence type="predicted"/>
<dbReference type="Pfam" id="PF02214">
    <property type="entry name" value="BTB_2"/>
    <property type="match status" value="1"/>
</dbReference>
<dbReference type="AlphaFoldDB" id="A0A814NTL4"/>